<dbReference type="Proteomes" id="UP000054821">
    <property type="component" value="Unassembled WGS sequence"/>
</dbReference>
<evidence type="ECO:0000313" key="2">
    <source>
        <dbReference type="Proteomes" id="UP000054821"/>
    </source>
</evidence>
<name>A0A2P4ZS92_9HYPO</name>
<reference evidence="1 2" key="1">
    <citation type="journal article" date="2016" name="Genome Announc.">
        <title>Draft Whole-Genome Sequence of Trichoderma gamsii T6085, a Promising Biocontrol Agent of Fusarium Head Blight on Wheat.</title>
        <authorList>
            <person name="Baroncelli R."/>
            <person name="Zapparata A."/>
            <person name="Piaggeschi G."/>
            <person name="Sarrocco S."/>
            <person name="Vannacci G."/>
        </authorList>
    </citation>
    <scope>NUCLEOTIDE SEQUENCE [LARGE SCALE GENOMIC DNA]</scope>
    <source>
        <strain evidence="1 2">T6085</strain>
    </source>
</reference>
<gene>
    <name evidence="1" type="ORF">TGAM01_v204105</name>
</gene>
<dbReference type="STRING" id="398673.A0A2P4ZS92"/>
<dbReference type="AlphaFoldDB" id="A0A2P4ZS92"/>
<keyword evidence="2" id="KW-1185">Reference proteome</keyword>
<dbReference type="GeneID" id="29980740"/>
<accession>A0A2P4ZS92</accession>
<proteinExistence type="predicted"/>
<sequence length="84" mass="10118">MEDVVEYLRLSLKVYTQKQSVDTRLKIVRTKYQFSQVLHKSSETEERDELKAEAKHLRFQLTSKKPGEDELQEAYDELIAYFYR</sequence>
<dbReference type="EMBL" id="JPDN02000011">
    <property type="protein sequence ID" value="PON27156.1"/>
    <property type="molecule type" value="Genomic_DNA"/>
</dbReference>
<organism evidence="1 2">
    <name type="scientific">Trichoderma gamsii</name>
    <dbReference type="NCBI Taxonomy" id="398673"/>
    <lineage>
        <taxon>Eukaryota</taxon>
        <taxon>Fungi</taxon>
        <taxon>Dikarya</taxon>
        <taxon>Ascomycota</taxon>
        <taxon>Pezizomycotina</taxon>
        <taxon>Sordariomycetes</taxon>
        <taxon>Hypocreomycetidae</taxon>
        <taxon>Hypocreales</taxon>
        <taxon>Hypocreaceae</taxon>
        <taxon>Trichoderma</taxon>
    </lineage>
</organism>
<dbReference type="RefSeq" id="XP_018666122.1">
    <property type="nucleotide sequence ID" value="XM_018800657.1"/>
</dbReference>
<comment type="caution">
    <text evidence="1">The sequence shown here is derived from an EMBL/GenBank/DDBJ whole genome shotgun (WGS) entry which is preliminary data.</text>
</comment>
<evidence type="ECO:0000313" key="1">
    <source>
        <dbReference type="EMBL" id="PON27156.1"/>
    </source>
</evidence>
<protein>
    <submittedName>
        <fullName evidence="1">Uncharacterized protein</fullName>
    </submittedName>
</protein>